<evidence type="ECO:0000259" key="18">
    <source>
        <dbReference type="PROSITE" id="PS51198"/>
    </source>
</evidence>
<evidence type="ECO:0000256" key="13">
    <source>
        <dbReference type="ARBA" id="ARBA00034617"/>
    </source>
</evidence>
<sequence length="1202" mass="133931">MRPFNSATVPLEGVQLIEASAGTGKTFAITNLVLRLLLNPAAPLRLEEILVVSFTEASTQELVERIGSRLRVAALALGQEKVLDREDVFLLGLLREAQESGRVVQAAKRLNLAVQSLDNANIFTIHGFCKGLLSQFAFESSRPFQVTLEPDPRPWTAQAVQDFWAKETYPLGPMYLAGLQRNQITPSGLLKLYNLSNRASLELVPLPPPVQVPGPERALELWAEWVRLWNPEELERLLVQARLNQKSYQPEQIQGMIQTTGAWVRSGWQPGQALPEKFESLTRHKVVAGTLKGQVPPNHPLLDLAEELWQESARLEEALKIWSLHFEANCLAQVGPMLEKTKEAQGLQFFEDLLTQLDLALQGPQGPKLQQMATEAYKAALVDEFQDTDPVQYRIFKALFAGTAAPLFLIGDPKQAIYSFRGGDIFAYFNALEEAGSPLNLGVNHRSDQTLVEATNQLFDRHPRPFYFDRIGFVPVEAKHPDRLKIGRPDFAPLTLHFVHKEKFDPKQPLPGPQRGNGAKITQDWALLELPHLVAQNCLDLLGSGSTLDEPGREPRALVPQDLAVLVRTNAQGKAVREALVKRGLDAVFLGEVKLYETPEALDLARFLKTLLQPLRPKELRAALSGSFFGLNAQDLFQIAANDEQTALWAKRFGELSGLWKKQGFAALTAALGSVTGYGPRLLAQAGGEESFCRINQLLLSLLQETTKHHLTPSQTLHCLETRTNGEDPHAEEVLLSSDRPAVRVLTIHKSKGLQYGVVLVPFAWTAVRTPERSLWHEPDPPYRLKLDLAGKGTAKKDHPQAERIGQEALAEDLRLLYVALTRSKHQTHLYLGPLGSYESSGLSYLLYSDQTGALVADLPKLDSEGLWSRTEALVGELGAGAKLRLAHPPQTDRYRPPSAPAPKWQRRSLSRSFGQGPRIGSYSGLIAKATKGPAQELGRDLDPKPTAEPQPTGWGEKVPLWEFPRGMEVGHFFHSLFEHLNFTQTAPQSLEAAVRRELARFRLDPALWTRLLVDWLPTALGAPLVPGDRELCLGKIGNLDKLVEMEFTLPVLNPVNPAALAQTFEALGQTAYAGQLRKLTFQTLQGHLKGFVDLWFRAQGRYYVLDYKSNYLGPNPSDYQPARLQTEMEHHHYPLQAWIYALAAHRHLEARMAGYDYENHFGGVIYLFLRGLNQAGQGSVFLRPDRDQLEAFGRLWGGQEG</sequence>
<dbReference type="InterPro" id="IPR014017">
    <property type="entry name" value="DNA_helicase_UvrD-like_C"/>
</dbReference>
<reference evidence="20 21" key="1">
    <citation type="journal article" date="2016" name="Nat. Commun.">
        <title>Thousands of microbial genomes shed light on interconnected biogeochemical processes in an aquifer system.</title>
        <authorList>
            <person name="Anantharaman K."/>
            <person name="Brown C.T."/>
            <person name="Hug L.A."/>
            <person name="Sharon I."/>
            <person name="Castelle C.J."/>
            <person name="Probst A.J."/>
            <person name="Thomas B.C."/>
            <person name="Singh A."/>
            <person name="Wilkins M.J."/>
            <person name="Karaoz U."/>
            <person name="Brodie E.L."/>
            <person name="Williams K.H."/>
            <person name="Hubbard S.S."/>
            <person name="Banfield J.F."/>
        </authorList>
    </citation>
    <scope>NUCLEOTIDE SEQUENCE [LARGE SCALE GENOMIC DNA]</scope>
</reference>
<feature type="binding site" evidence="15">
    <location>
        <position position="975"/>
    </location>
    <ligand>
        <name>Mg(2+)</name>
        <dbReference type="ChEBI" id="CHEBI:18420"/>
    </ligand>
</feature>
<evidence type="ECO:0000256" key="2">
    <source>
        <dbReference type="ARBA" id="ARBA00022723"/>
    </source>
</evidence>
<dbReference type="EC" id="5.6.2.4" evidence="15"/>
<dbReference type="InterPro" id="IPR011335">
    <property type="entry name" value="Restrct_endonuc-II-like"/>
</dbReference>
<comment type="catalytic activity">
    <reaction evidence="13 15">
        <text>Couples ATP hydrolysis with the unwinding of duplex DNA by translocating in the 3'-5' direction.</text>
        <dbReference type="EC" id="5.6.2.4"/>
    </reaction>
</comment>
<feature type="binding site" evidence="15">
    <location>
        <position position="1094"/>
    </location>
    <ligand>
        <name>Mg(2+)</name>
        <dbReference type="ChEBI" id="CHEBI:18420"/>
    </ligand>
</feature>
<dbReference type="GO" id="GO:0016887">
    <property type="term" value="F:ATP hydrolysis activity"/>
    <property type="evidence" value="ECO:0007669"/>
    <property type="project" value="RHEA"/>
</dbReference>
<dbReference type="AlphaFoldDB" id="A0A1F6H3K0"/>
<protein>
    <recommendedName>
        <fullName evidence="15">RecBCD enzyme subunit RecB</fullName>
        <ecNumber evidence="15">3.1.11.5</ecNumber>
        <ecNumber evidence="15">5.6.2.4</ecNumber>
    </recommendedName>
    <alternativeName>
        <fullName evidence="15">DNA 3'-5' helicase subunit RecB</fullName>
    </alternativeName>
    <alternativeName>
        <fullName evidence="15">Exonuclease V subunit RecB</fullName>
        <shortName evidence="15">ExoV subunit RecB</shortName>
    </alternativeName>
    <alternativeName>
        <fullName evidence="15">Helicase/nuclease RecBCD subunit RecB</fullName>
    </alternativeName>
</protein>
<dbReference type="InterPro" id="IPR011604">
    <property type="entry name" value="PDDEXK-like_dom_sf"/>
</dbReference>
<dbReference type="GO" id="GO:0009338">
    <property type="term" value="C:exodeoxyribonuclease V complex"/>
    <property type="evidence" value="ECO:0007669"/>
    <property type="project" value="TreeGrafter"/>
</dbReference>
<dbReference type="Gene3D" id="1.10.486.10">
    <property type="entry name" value="PCRA, domain 4"/>
    <property type="match status" value="1"/>
</dbReference>
<dbReference type="GO" id="GO:0000287">
    <property type="term" value="F:magnesium ion binding"/>
    <property type="evidence" value="ECO:0007669"/>
    <property type="project" value="UniProtKB-UniRule"/>
</dbReference>
<evidence type="ECO:0000256" key="8">
    <source>
        <dbReference type="ARBA" id="ARBA00022840"/>
    </source>
</evidence>
<evidence type="ECO:0000256" key="7">
    <source>
        <dbReference type="ARBA" id="ARBA00022839"/>
    </source>
</evidence>
<evidence type="ECO:0000256" key="1">
    <source>
        <dbReference type="ARBA" id="ARBA00022722"/>
    </source>
</evidence>
<dbReference type="SUPFAM" id="SSF52540">
    <property type="entry name" value="P-loop containing nucleoside triphosphate hydrolases"/>
    <property type="match status" value="1"/>
</dbReference>
<dbReference type="Pfam" id="PF12705">
    <property type="entry name" value="PDDEXK_1"/>
    <property type="match status" value="1"/>
</dbReference>
<comment type="caution">
    <text evidence="20">The sequence shown here is derived from an EMBL/GenBank/DDBJ whole genome shotgun (WGS) entry which is preliminary data.</text>
</comment>
<keyword evidence="8 15" id="KW-0067">ATP-binding</keyword>
<comment type="catalytic activity">
    <reaction evidence="15">
        <text>Exonucleolytic cleavage (in the presence of ATP) in either 5'- to 3'- or 3'- to 5'-direction to yield 5'-phosphooligonucleotides.</text>
        <dbReference type="EC" id="3.1.11.5"/>
    </reaction>
</comment>
<evidence type="ECO:0000256" key="15">
    <source>
        <dbReference type="HAMAP-Rule" id="MF_01485"/>
    </source>
</evidence>
<feature type="region of interest" description="DNA-binding and helicase activity, interacts with RecC" evidence="15">
    <location>
        <begin position="1"/>
        <end position="871"/>
    </location>
</feature>
<evidence type="ECO:0000256" key="14">
    <source>
        <dbReference type="ARBA" id="ARBA00048988"/>
    </source>
</evidence>
<comment type="catalytic activity">
    <reaction evidence="14 15">
        <text>ATP + H2O = ADP + phosphate + H(+)</text>
        <dbReference type="Rhea" id="RHEA:13065"/>
        <dbReference type="ChEBI" id="CHEBI:15377"/>
        <dbReference type="ChEBI" id="CHEBI:15378"/>
        <dbReference type="ChEBI" id="CHEBI:30616"/>
        <dbReference type="ChEBI" id="CHEBI:43474"/>
        <dbReference type="ChEBI" id="CHEBI:456216"/>
        <dbReference type="EC" id="5.6.2.4"/>
    </reaction>
</comment>
<dbReference type="InterPro" id="IPR038726">
    <property type="entry name" value="PDDEXK_AddAB-type"/>
</dbReference>
<dbReference type="Proteomes" id="UP000177583">
    <property type="component" value="Unassembled WGS sequence"/>
</dbReference>
<dbReference type="GO" id="GO:0000724">
    <property type="term" value="P:double-strand break repair via homologous recombination"/>
    <property type="evidence" value="ECO:0007669"/>
    <property type="project" value="UniProtKB-UniRule"/>
</dbReference>
<comment type="function">
    <text evidence="15">A helicase/nuclease that prepares dsDNA breaks (DSB) for recombinational DNA repair. Binds to DSBs and unwinds DNA via a highly rapid and processive ATP-dependent bidirectional helicase activity. Unwinds dsDNA until it encounters a Chi (crossover hotspot instigator) sequence from the 3' direction. Cuts ssDNA a few nucleotides 3' to the Chi site. The properties and activities of the enzyme are changed at Chi. The Chi-altered holoenzyme produces a long 3'-ssDNA overhang and facilitates RecA-binding to the ssDNA for homologous DNA recombination and repair. Holoenzyme degrades any linearized DNA that is unable to undergo homologous recombination. In the holoenzyme this subunit contributes ATPase, 3'-5' helicase, exonuclease activity and loads RecA onto ssDNA.</text>
</comment>
<evidence type="ECO:0000256" key="5">
    <source>
        <dbReference type="ARBA" id="ARBA00022801"/>
    </source>
</evidence>
<feature type="region of interest" description="Nuclease activity, interacts with RecD and RecA" evidence="15">
    <location>
        <begin position="917"/>
        <end position="1202"/>
    </location>
</feature>
<organism evidence="20 21">
    <name type="scientific">Candidatus Lambdaproteobacteria bacterium RIFOXYD2_FULL_56_26</name>
    <dbReference type="NCBI Taxonomy" id="1817773"/>
    <lineage>
        <taxon>Bacteria</taxon>
        <taxon>Pseudomonadati</taxon>
        <taxon>Pseudomonadota</taxon>
        <taxon>Candidatus Lambdaproteobacteria</taxon>
    </lineage>
</organism>
<keyword evidence="11 15" id="KW-0234">DNA repair</keyword>
<name>A0A1F6H3K0_9PROT</name>
<gene>
    <name evidence="15" type="primary">recB</name>
    <name evidence="20" type="ORF">A2557_07835</name>
</gene>
<evidence type="ECO:0000256" key="6">
    <source>
        <dbReference type="ARBA" id="ARBA00022806"/>
    </source>
</evidence>
<dbReference type="EMBL" id="MFNF01000001">
    <property type="protein sequence ID" value="OGH04880.1"/>
    <property type="molecule type" value="Genomic_DNA"/>
</dbReference>
<keyword evidence="7 15" id="KW-0269">Exonuclease</keyword>
<dbReference type="Gene3D" id="1.10.3170.10">
    <property type="entry name" value="Recbcd, chain B, domain 2"/>
    <property type="match status" value="1"/>
</dbReference>
<keyword evidence="5 15" id="KW-0378">Hydrolase</keyword>
<dbReference type="PROSITE" id="PS51217">
    <property type="entry name" value="UVRD_HELICASE_CTER"/>
    <property type="match status" value="1"/>
</dbReference>
<keyword evidence="4 15" id="KW-0227">DNA damage</keyword>
<dbReference type="EC" id="3.1.11.5" evidence="15"/>
<dbReference type="InterPro" id="IPR000212">
    <property type="entry name" value="DNA_helicase_UvrD/REP"/>
</dbReference>
<comment type="similarity">
    <text evidence="15">Belongs to the helicase family. UvrD subfamily.</text>
</comment>
<evidence type="ECO:0000256" key="16">
    <source>
        <dbReference type="PROSITE-ProRule" id="PRU00560"/>
    </source>
</evidence>
<evidence type="ECO:0000313" key="20">
    <source>
        <dbReference type="EMBL" id="OGH04880.1"/>
    </source>
</evidence>
<proteinExistence type="inferred from homology"/>
<evidence type="ECO:0000256" key="17">
    <source>
        <dbReference type="SAM" id="MobiDB-lite"/>
    </source>
</evidence>
<feature type="binding site" evidence="15">
    <location>
        <position position="1107"/>
    </location>
    <ligand>
        <name>Mg(2+)</name>
        <dbReference type="ChEBI" id="CHEBI:18420"/>
    </ligand>
</feature>
<comment type="domain">
    <text evidence="15">The N-terminal DNA-binding domain is a ssDNA-dependent ATPase and has ATP-dependent 3'-5' helicase function. This domain interacts with RecC.</text>
</comment>
<dbReference type="HAMAP" id="MF_01485">
    <property type="entry name" value="RecB"/>
    <property type="match status" value="1"/>
</dbReference>
<dbReference type="GO" id="GO:0008854">
    <property type="term" value="F:exodeoxyribonuclease V activity"/>
    <property type="evidence" value="ECO:0007669"/>
    <property type="project" value="UniProtKB-EC"/>
</dbReference>
<evidence type="ECO:0000256" key="11">
    <source>
        <dbReference type="ARBA" id="ARBA00023204"/>
    </source>
</evidence>
<dbReference type="InterPro" id="IPR004586">
    <property type="entry name" value="RecB"/>
</dbReference>
<feature type="region of interest" description="Disordered" evidence="17">
    <location>
        <begin position="888"/>
        <end position="908"/>
    </location>
</feature>
<dbReference type="Pfam" id="PF13361">
    <property type="entry name" value="UvrD_C"/>
    <property type="match status" value="1"/>
</dbReference>
<dbReference type="Gene3D" id="3.40.50.300">
    <property type="entry name" value="P-loop containing nucleotide triphosphate hydrolases"/>
    <property type="match status" value="2"/>
</dbReference>
<dbReference type="CDD" id="cd22352">
    <property type="entry name" value="RecB_C-like"/>
    <property type="match status" value="1"/>
</dbReference>
<dbReference type="GO" id="GO:0005524">
    <property type="term" value="F:ATP binding"/>
    <property type="evidence" value="ECO:0007669"/>
    <property type="project" value="UniProtKB-UniRule"/>
</dbReference>
<dbReference type="Pfam" id="PF00580">
    <property type="entry name" value="UvrD-helicase"/>
    <property type="match status" value="1"/>
</dbReference>
<keyword evidence="1 15" id="KW-0540">Nuclease</keyword>
<dbReference type="GO" id="GO:0005829">
    <property type="term" value="C:cytosol"/>
    <property type="evidence" value="ECO:0007669"/>
    <property type="project" value="TreeGrafter"/>
</dbReference>
<dbReference type="GO" id="GO:0043138">
    <property type="term" value="F:3'-5' DNA helicase activity"/>
    <property type="evidence" value="ECO:0007669"/>
    <property type="project" value="UniProtKB-UniRule"/>
</dbReference>
<accession>A0A1F6H3K0</accession>
<evidence type="ECO:0000256" key="12">
    <source>
        <dbReference type="ARBA" id="ARBA00023235"/>
    </source>
</evidence>
<comment type="subunit">
    <text evidence="15">Heterotrimer of RecB, RecC and RecD. All subunits contribute to DNA-binding. Interacts with RecA.</text>
</comment>
<comment type="miscellaneous">
    <text evidence="15">In the RecBCD complex, RecB has a slow 3'-5' helicase, an exonuclease activity and loads RecA onto ssDNA, RecD has a fast 5'-3' helicase activity, while RecC stimulates the ATPase and processivity of the RecB helicase and contributes to recognition of the Chi site.</text>
</comment>
<keyword evidence="10 15" id="KW-0238">DNA-binding</keyword>
<evidence type="ECO:0000256" key="10">
    <source>
        <dbReference type="ARBA" id="ARBA00023125"/>
    </source>
</evidence>
<comment type="cofactor">
    <cofactor evidence="15">
        <name>Mg(2+)</name>
        <dbReference type="ChEBI" id="CHEBI:18420"/>
    </cofactor>
    <text evidence="15">Binds 1 Mg(2+) ion per subunit.</text>
</comment>
<dbReference type="Gene3D" id="3.90.320.10">
    <property type="match status" value="1"/>
</dbReference>
<keyword evidence="9 15" id="KW-0460">Magnesium</keyword>
<keyword evidence="3 15" id="KW-0547">Nucleotide-binding</keyword>
<feature type="binding site" evidence="16">
    <location>
        <begin position="19"/>
        <end position="26"/>
    </location>
    <ligand>
        <name>ATP</name>
        <dbReference type="ChEBI" id="CHEBI:30616"/>
    </ligand>
</feature>
<dbReference type="GO" id="GO:0003677">
    <property type="term" value="F:DNA binding"/>
    <property type="evidence" value="ECO:0007669"/>
    <property type="project" value="UniProtKB-UniRule"/>
</dbReference>
<evidence type="ECO:0000259" key="19">
    <source>
        <dbReference type="PROSITE" id="PS51217"/>
    </source>
</evidence>
<feature type="domain" description="UvrD-like helicase C-terminal" evidence="19">
    <location>
        <begin position="488"/>
        <end position="753"/>
    </location>
</feature>
<keyword evidence="12 15" id="KW-0413">Isomerase</keyword>
<keyword evidence="2 15" id="KW-0479">Metal-binding</keyword>
<dbReference type="InterPro" id="IPR027417">
    <property type="entry name" value="P-loop_NTPase"/>
</dbReference>
<comment type="domain">
    <text evidence="15">The C-terminal domain has nuclease activity and interacts with RecD. It interacts with RecA, facilitating its loading onto ssDNA.</text>
</comment>
<evidence type="ECO:0000256" key="9">
    <source>
        <dbReference type="ARBA" id="ARBA00022842"/>
    </source>
</evidence>
<feature type="region of interest" description="Disordered" evidence="17">
    <location>
        <begin position="933"/>
        <end position="958"/>
    </location>
</feature>
<dbReference type="PANTHER" id="PTHR11070:SF23">
    <property type="entry name" value="RECBCD ENZYME SUBUNIT RECB"/>
    <property type="match status" value="1"/>
</dbReference>
<dbReference type="SUPFAM" id="SSF52980">
    <property type="entry name" value="Restriction endonuclease-like"/>
    <property type="match status" value="1"/>
</dbReference>
<dbReference type="NCBIfam" id="TIGR00609">
    <property type="entry name" value="recB"/>
    <property type="match status" value="1"/>
</dbReference>
<dbReference type="PROSITE" id="PS51198">
    <property type="entry name" value="UVRD_HELICASE_ATP_BIND"/>
    <property type="match status" value="1"/>
</dbReference>
<feature type="domain" description="UvrD-like helicase ATP-binding" evidence="18">
    <location>
        <begin position="1"/>
        <end position="448"/>
    </location>
</feature>
<feature type="active site" description="For nuclease activity" evidence="15">
    <location>
        <position position="1107"/>
    </location>
</feature>
<evidence type="ECO:0000256" key="4">
    <source>
        <dbReference type="ARBA" id="ARBA00022763"/>
    </source>
</evidence>
<evidence type="ECO:0000256" key="3">
    <source>
        <dbReference type="ARBA" id="ARBA00022741"/>
    </source>
</evidence>
<dbReference type="InterPro" id="IPR014016">
    <property type="entry name" value="UvrD-like_ATP-bd"/>
</dbReference>
<evidence type="ECO:0000313" key="21">
    <source>
        <dbReference type="Proteomes" id="UP000177583"/>
    </source>
</evidence>
<dbReference type="PANTHER" id="PTHR11070">
    <property type="entry name" value="UVRD / RECB / PCRA DNA HELICASE FAMILY MEMBER"/>
    <property type="match status" value="1"/>
</dbReference>
<keyword evidence="6 15" id="KW-0347">Helicase</keyword>